<keyword evidence="7" id="KW-1185">Reference proteome</keyword>
<dbReference type="Pfam" id="PF07690">
    <property type="entry name" value="MFS_1"/>
    <property type="match status" value="2"/>
</dbReference>
<evidence type="ECO:0000256" key="1">
    <source>
        <dbReference type="ARBA" id="ARBA00022692"/>
    </source>
</evidence>
<feature type="transmembrane region" description="Helical" evidence="4">
    <location>
        <begin position="312"/>
        <end position="332"/>
    </location>
</feature>
<keyword evidence="2 4" id="KW-1133">Transmembrane helix</keyword>
<evidence type="ECO:0000313" key="6">
    <source>
        <dbReference type="EMBL" id="PWS38417.1"/>
    </source>
</evidence>
<feature type="domain" description="Major facilitator superfamily (MFS) profile" evidence="5">
    <location>
        <begin position="245"/>
        <end position="431"/>
    </location>
</feature>
<feature type="transmembrane region" description="Helical" evidence="4">
    <location>
        <begin position="164"/>
        <end position="183"/>
    </location>
</feature>
<dbReference type="AlphaFoldDB" id="A0A317FK18"/>
<feature type="transmembrane region" description="Helical" evidence="4">
    <location>
        <begin position="374"/>
        <end position="392"/>
    </location>
</feature>
<feature type="transmembrane region" description="Helical" evidence="4">
    <location>
        <begin position="344"/>
        <end position="362"/>
    </location>
</feature>
<dbReference type="Gene3D" id="1.20.1250.20">
    <property type="entry name" value="MFS general substrate transporter like domains"/>
    <property type="match status" value="1"/>
</dbReference>
<dbReference type="InterPro" id="IPR011701">
    <property type="entry name" value="MFS"/>
</dbReference>
<feature type="transmembrane region" description="Helical" evidence="4">
    <location>
        <begin position="103"/>
        <end position="120"/>
    </location>
</feature>
<evidence type="ECO:0000256" key="3">
    <source>
        <dbReference type="ARBA" id="ARBA00023136"/>
    </source>
</evidence>
<feature type="transmembrane region" description="Helical" evidence="4">
    <location>
        <begin position="126"/>
        <end position="143"/>
    </location>
</feature>
<protein>
    <submittedName>
        <fullName evidence="6">MFS transporter</fullName>
    </submittedName>
</protein>
<feature type="transmembrane region" description="Helical" evidence="4">
    <location>
        <begin position="398"/>
        <end position="419"/>
    </location>
</feature>
<dbReference type="GO" id="GO:0022857">
    <property type="term" value="F:transmembrane transporter activity"/>
    <property type="evidence" value="ECO:0007669"/>
    <property type="project" value="InterPro"/>
</dbReference>
<evidence type="ECO:0000259" key="5">
    <source>
        <dbReference type="PROSITE" id="PS50850"/>
    </source>
</evidence>
<dbReference type="PANTHER" id="PTHR23534">
    <property type="entry name" value="MFS PERMEASE"/>
    <property type="match status" value="1"/>
</dbReference>
<dbReference type="SUPFAM" id="SSF103473">
    <property type="entry name" value="MFS general substrate transporter"/>
    <property type="match status" value="1"/>
</dbReference>
<feature type="transmembrane region" description="Helical" evidence="4">
    <location>
        <begin position="39"/>
        <end position="68"/>
    </location>
</feature>
<dbReference type="PANTHER" id="PTHR23534:SF1">
    <property type="entry name" value="MAJOR FACILITATOR SUPERFAMILY PROTEIN"/>
    <property type="match status" value="1"/>
</dbReference>
<feature type="transmembrane region" description="Helical" evidence="4">
    <location>
        <begin position="195"/>
        <end position="215"/>
    </location>
</feature>
<dbReference type="EMBL" id="QGNA01000001">
    <property type="protein sequence ID" value="PWS38417.1"/>
    <property type="molecule type" value="Genomic_DNA"/>
</dbReference>
<evidence type="ECO:0000256" key="2">
    <source>
        <dbReference type="ARBA" id="ARBA00022989"/>
    </source>
</evidence>
<dbReference type="Proteomes" id="UP000245765">
    <property type="component" value="Unassembled WGS sequence"/>
</dbReference>
<evidence type="ECO:0000256" key="4">
    <source>
        <dbReference type="SAM" id="Phobius"/>
    </source>
</evidence>
<keyword evidence="3 4" id="KW-0472">Membrane</keyword>
<proteinExistence type="predicted"/>
<evidence type="ECO:0000313" key="7">
    <source>
        <dbReference type="Proteomes" id="UP000245765"/>
    </source>
</evidence>
<feature type="transmembrane region" description="Helical" evidence="4">
    <location>
        <begin position="284"/>
        <end position="305"/>
    </location>
</feature>
<feature type="transmembrane region" description="Helical" evidence="4">
    <location>
        <begin position="247"/>
        <end position="272"/>
    </location>
</feature>
<keyword evidence="1 4" id="KW-0812">Transmembrane</keyword>
<reference evidence="7" key="1">
    <citation type="submission" date="2018-05" db="EMBL/GenBank/DDBJ databases">
        <authorList>
            <person name="Du Z."/>
            <person name="Wang X."/>
        </authorList>
    </citation>
    <scope>NUCLEOTIDE SEQUENCE [LARGE SCALE GENOMIC DNA]</scope>
    <source>
        <strain evidence="7">CQN31</strain>
    </source>
</reference>
<gene>
    <name evidence="6" type="ORF">DFH01_03790</name>
</gene>
<comment type="caution">
    <text evidence="6">The sequence shown here is derived from an EMBL/GenBank/DDBJ whole genome shotgun (WGS) entry which is preliminary data.</text>
</comment>
<dbReference type="PROSITE" id="PS50850">
    <property type="entry name" value="MFS"/>
    <property type="match status" value="1"/>
</dbReference>
<accession>A0A317FK18</accession>
<feature type="transmembrane region" description="Helical" evidence="4">
    <location>
        <begin position="74"/>
        <end position="96"/>
    </location>
</feature>
<name>A0A317FK18_9PROT</name>
<organism evidence="6 7">
    <name type="scientific">Falsiroseomonas bella</name>
    <dbReference type="NCBI Taxonomy" id="2184016"/>
    <lineage>
        <taxon>Bacteria</taxon>
        <taxon>Pseudomonadati</taxon>
        <taxon>Pseudomonadota</taxon>
        <taxon>Alphaproteobacteria</taxon>
        <taxon>Acetobacterales</taxon>
        <taxon>Roseomonadaceae</taxon>
        <taxon>Falsiroseomonas</taxon>
    </lineage>
</organism>
<dbReference type="InterPro" id="IPR036259">
    <property type="entry name" value="MFS_trans_sf"/>
</dbReference>
<sequence length="431" mass="46358">MAAPPAPRLERGLAGRIAFSPMPEAQQDRSLDARARANLGLLATCQALGQACNTMMLAATALSVVTFYANRDLATLPVTMQHLGVMLWVFPAAMLMQRMGRRFGFRVGSIFGMAGAATIGTGLYNGSFVTMCAGGFLLGYAVACLHQYRFAAVELVPMSHRAKAISWVTAGGIVAAFVGPSLVRWTHDQWMPFYIGTYAAIFLIHAVVFTIMSFIRFPEMAATVPGVRDPAAMAPRPLAEIARQPRFIAAVVSAMVGYGVMVFLMGASPLAIVGCGMPHSEAHMVILMHVLGMFVPALFTGNLITRFGTTRVMTVGVVLLFAGVAAGLAGLSEWHFRAAMTLNGVGWNFLFVGATTLVTTCYRPNERGKVQALNDFLIFGTTAMMSFTAGFLQERLGWFALNWFSLVLLCVAALAVVWLRLREGRPVPAAA</sequence>
<dbReference type="InterPro" id="IPR020846">
    <property type="entry name" value="MFS_dom"/>
</dbReference>